<feature type="compositionally biased region" description="Pro residues" evidence="1">
    <location>
        <begin position="41"/>
        <end position="55"/>
    </location>
</feature>
<organism evidence="2 3">
    <name type="scientific">Chrysochloris asiatica</name>
    <name type="common">Cape golden mole</name>
    <dbReference type="NCBI Taxonomy" id="185453"/>
    <lineage>
        <taxon>Eukaryota</taxon>
        <taxon>Metazoa</taxon>
        <taxon>Chordata</taxon>
        <taxon>Craniata</taxon>
        <taxon>Vertebrata</taxon>
        <taxon>Euteleostomi</taxon>
        <taxon>Mammalia</taxon>
        <taxon>Eutheria</taxon>
        <taxon>Afrotheria</taxon>
        <taxon>Chrysochloridae</taxon>
        <taxon>Chrysochlorinae</taxon>
        <taxon>Chrysochloris</taxon>
    </lineage>
</organism>
<dbReference type="RefSeq" id="XP_006860619.1">
    <property type="nucleotide sequence ID" value="XM_006860557.1"/>
</dbReference>
<reference evidence="3" key="1">
    <citation type="submission" date="2025-08" db="UniProtKB">
        <authorList>
            <consortium name="RefSeq"/>
        </authorList>
    </citation>
    <scope>IDENTIFICATION</scope>
    <source>
        <tissue evidence="3">Spleen</tissue>
    </source>
</reference>
<gene>
    <name evidence="3" type="primary">LOC102826344</name>
</gene>
<protein>
    <submittedName>
        <fullName evidence="3">Uncharacterized protein</fullName>
    </submittedName>
</protein>
<sequence>MARPGSRWRRRPGEKVPASRRAGLLPARQSVPARAYLQPAARPPAPMCTSPPPSAPRLSHVRCPVPLAQKALSALPTPKGALSDSGVSQDSRELPACRLPWAEFQLQQVPKWTRGTAILPAPLPPPTPGRPAVTRDSPPSASSNNYYSSALRSLRASRGACGRGSPATPAGATASRAQGTLPSAGHRAFFVSS</sequence>
<proteinExistence type="predicted"/>
<feature type="region of interest" description="Disordered" evidence="1">
    <location>
        <begin position="1"/>
        <end position="60"/>
    </location>
</feature>
<accession>A0A9B0TFY9</accession>
<keyword evidence="2" id="KW-1185">Reference proteome</keyword>
<dbReference type="Proteomes" id="UP000504623">
    <property type="component" value="Unplaced"/>
</dbReference>
<dbReference type="AlphaFoldDB" id="A0A9B0TFY9"/>
<feature type="compositionally biased region" description="Low complexity" evidence="1">
    <location>
        <begin position="137"/>
        <end position="158"/>
    </location>
</feature>
<feature type="compositionally biased region" description="Basic residues" evidence="1">
    <location>
        <begin position="1"/>
        <end position="12"/>
    </location>
</feature>
<evidence type="ECO:0000256" key="1">
    <source>
        <dbReference type="SAM" id="MobiDB-lite"/>
    </source>
</evidence>
<dbReference type="GeneID" id="102826344"/>
<evidence type="ECO:0000313" key="2">
    <source>
        <dbReference type="Proteomes" id="UP000504623"/>
    </source>
</evidence>
<evidence type="ECO:0000313" key="3">
    <source>
        <dbReference type="RefSeq" id="XP_006860619.1"/>
    </source>
</evidence>
<name>A0A9B0TFY9_CHRAS</name>
<feature type="region of interest" description="Disordered" evidence="1">
    <location>
        <begin position="119"/>
        <end position="185"/>
    </location>
</feature>